<keyword evidence="1" id="KW-1133">Transmembrane helix</keyword>
<dbReference type="OrthoDB" id="7875742at2"/>
<gene>
    <name evidence="2" type="ORF">CLV89_101179</name>
</gene>
<dbReference type="EMBL" id="PVUF01000001">
    <property type="protein sequence ID" value="PRZ49963.1"/>
    <property type="molecule type" value="Genomic_DNA"/>
</dbReference>
<keyword evidence="1" id="KW-0812">Transmembrane</keyword>
<protein>
    <recommendedName>
        <fullName evidence="4">Aspartate carbamoyltransferase catalytic subunit</fullName>
    </recommendedName>
</protein>
<evidence type="ECO:0000256" key="1">
    <source>
        <dbReference type="SAM" id="Phobius"/>
    </source>
</evidence>
<comment type="caution">
    <text evidence="2">The sequence shown here is derived from an EMBL/GenBank/DDBJ whole genome shotgun (WGS) entry which is preliminary data.</text>
</comment>
<dbReference type="Proteomes" id="UP000237718">
    <property type="component" value="Unassembled WGS sequence"/>
</dbReference>
<dbReference type="AlphaFoldDB" id="A0A2T1AN24"/>
<proteinExistence type="predicted"/>
<feature type="transmembrane region" description="Helical" evidence="1">
    <location>
        <begin position="156"/>
        <end position="177"/>
    </location>
</feature>
<evidence type="ECO:0008006" key="4">
    <source>
        <dbReference type="Google" id="ProtNLM"/>
    </source>
</evidence>
<reference evidence="2 3" key="1">
    <citation type="submission" date="2018-03" db="EMBL/GenBank/DDBJ databases">
        <title>Genomic Encyclopedia of Archaeal and Bacterial Type Strains, Phase II (KMG-II): from individual species to whole genera.</title>
        <authorList>
            <person name="Goeker M."/>
        </authorList>
    </citation>
    <scope>NUCLEOTIDE SEQUENCE [LARGE SCALE GENOMIC DNA]</scope>
    <source>
        <strain evidence="2 3">DSM 25328</strain>
    </source>
</reference>
<keyword evidence="1" id="KW-0472">Membrane</keyword>
<evidence type="ECO:0000313" key="3">
    <source>
        <dbReference type="Proteomes" id="UP000237718"/>
    </source>
</evidence>
<evidence type="ECO:0000313" key="2">
    <source>
        <dbReference type="EMBL" id="PRZ49963.1"/>
    </source>
</evidence>
<accession>A0A2T1AN24</accession>
<sequence>MVDVIEIPKGARDQVLVFALDMPAEQARFLREEDGALAQVLGLAEVDMEQAEIFPVEDLEGLGLLGYLREGLGVPEADLSEHGMALDGITGWVLVLRARAFDGAETRLTPADSLTLVARLGESRTDWSAGTSLRSDAAQPKLRVAPREARNRARRIGSTLFAIVMGLLLALVLFLLLR</sequence>
<dbReference type="RefSeq" id="WP_106161602.1">
    <property type="nucleotide sequence ID" value="NZ_PVUF01000001.1"/>
</dbReference>
<name>A0A2T1AN24_TRISK</name>
<organism evidence="2 3">
    <name type="scientific">Tritonibacter scottomollicae</name>
    <name type="common">Epibacterium scottomollicae</name>
    <dbReference type="NCBI Taxonomy" id="483013"/>
    <lineage>
        <taxon>Bacteria</taxon>
        <taxon>Pseudomonadati</taxon>
        <taxon>Pseudomonadota</taxon>
        <taxon>Alphaproteobacteria</taxon>
        <taxon>Rhodobacterales</taxon>
        <taxon>Paracoccaceae</taxon>
        <taxon>Tritonibacter</taxon>
    </lineage>
</organism>